<evidence type="ECO:0000313" key="1">
    <source>
        <dbReference type="EMBL" id="KAJ0175443.1"/>
    </source>
</evidence>
<comment type="caution">
    <text evidence="1">The sequence shown here is derived from an EMBL/GenBank/DDBJ whole genome shotgun (WGS) entry which is preliminary data.</text>
</comment>
<organism evidence="1 2">
    <name type="scientific">Dendrolimus kikuchii</name>
    <dbReference type="NCBI Taxonomy" id="765133"/>
    <lineage>
        <taxon>Eukaryota</taxon>
        <taxon>Metazoa</taxon>
        <taxon>Ecdysozoa</taxon>
        <taxon>Arthropoda</taxon>
        <taxon>Hexapoda</taxon>
        <taxon>Insecta</taxon>
        <taxon>Pterygota</taxon>
        <taxon>Neoptera</taxon>
        <taxon>Endopterygota</taxon>
        <taxon>Lepidoptera</taxon>
        <taxon>Glossata</taxon>
        <taxon>Ditrysia</taxon>
        <taxon>Bombycoidea</taxon>
        <taxon>Lasiocampidae</taxon>
        <taxon>Dendrolimus</taxon>
    </lineage>
</organism>
<reference evidence="1 2" key="1">
    <citation type="journal article" date="2021" name="Front. Genet.">
        <title>Chromosome-Level Genome Assembly Reveals Significant Gene Expansion in the Toll and IMD Signaling Pathways of Dendrolimus kikuchii.</title>
        <authorList>
            <person name="Zhou J."/>
            <person name="Wu P."/>
            <person name="Xiong Z."/>
            <person name="Liu N."/>
            <person name="Zhao N."/>
            <person name="Ji M."/>
            <person name="Qiu Y."/>
            <person name="Yang B."/>
        </authorList>
    </citation>
    <scope>NUCLEOTIDE SEQUENCE [LARGE SCALE GENOMIC DNA]</scope>
    <source>
        <strain evidence="1">Ann1</strain>
    </source>
</reference>
<sequence>MVEIGAPQQSPDDSLENAEWYWGDITRDEATEKLRDTCDGTFLVRNASNKDSGYTLTVRKGGTNKLIKIYNHGGCYGFFEPFEFKSVVDLVRYYTEYSLGTCNSSVNIKLMYPLSRRQENEGGENISDESLEKKYKEMHRKYLLKMREYDSHFENFISLREEVNLKRQALDGFRESVKLCEDHLKLQEKMQEEAQPHEKNMVLENNKLLLTKIHNLRQASAELKDLLRSTHDSYLLLEREITKLKSEVMNLFHIKGRYKAWLRGRDKSDEYLQALEEDNMHKLKELYAHREMITWKLNCTRETAEKLLAGKPQGTFLIRPNSTGQLALSICCNNMVYHCIIFKTERGYGFAEPYNVYESLQELVLHYAVNSLEEHNEQLRTELKYPINAHLVKKPEKRESNQ</sequence>
<evidence type="ECO:0000313" key="2">
    <source>
        <dbReference type="Proteomes" id="UP000824533"/>
    </source>
</evidence>
<proteinExistence type="predicted"/>
<dbReference type="Proteomes" id="UP000824533">
    <property type="component" value="Linkage Group LG15"/>
</dbReference>
<keyword evidence="2" id="KW-1185">Reference proteome</keyword>
<name>A0ACC1CUY2_9NEOP</name>
<dbReference type="EMBL" id="CM034401">
    <property type="protein sequence ID" value="KAJ0175443.1"/>
    <property type="molecule type" value="Genomic_DNA"/>
</dbReference>
<accession>A0ACC1CUY2</accession>
<protein>
    <submittedName>
        <fullName evidence="1">Uncharacterized protein</fullName>
    </submittedName>
</protein>
<gene>
    <name evidence="1" type="ORF">K1T71_008602</name>
</gene>